<dbReference type="EMBL" id="JACSYB010000003">
    <property type="protein sequence ID" value="MCG8148659.1"/>
    <property type="molecule type" value="Genomic_DNA"/>
</dbReference>
<dbReference type="Proteomes" id="UP001139238">
    <property type="component" value="Unassembled WGS sequence"/>
</dbReference>
<proteinExistence type="predicted"/>
<gene>
    <name evidence="1" type="ORF">H9W84_11090</name>
</gene>
<evidence type="ECO:0000313" key="1">
    <source>
        <dbReference type="EMBL" id="MCG8148659.1"/>
    </source>
</evidence>
<organism evidence="1 2">
    <name type="scientific">Moraxella tetraodonis</name>
    <dbReference type="NCBI Taxonomy" id="2767221"/>
    <lineage>
        <taxon>Bacteria</taxon>
        <taxon>Pseudomonadati</taxon>
        <taxon>Pseudomonadota</taxon>
        <taxon>Gammaproteobacteria</taxon>
        <taxon>Moraxellales</taxon>
        <taxon>Moraxellaceae</taxon>
        <taxon>Moraxella</taxon>
    </lineage>
</organism>
<name>A0A9X1UT99_9GAMM</name>
<accession>A0A9X1UT99</accession>
<keyword evidence="2" id="KW-1185">Reference proteome</keyword>
<dbReference type="AlphaFoldDB" id="A0A9X1UT99"/>
<comment type="caution">
    <text evidence="1">The sequence shown here is derived from an EMBL/GenBank/DDBJ whole genome shotgun (WGS) entry which is preliminary data.</text>
</comment>
<sequence length="106" mass="12335">MNNMEISLANSQQDIITAINKLETIGYVTEFDKILNNLAIEHWHNGYLDLLRENSYQGKVQNIGGFHEKYGAYYALYNPNLVVISEVQDCLNKQLRSWIDDFYNSK</sequence>
<dbReference type="RefSeq" id="WP_239743864.1">
    <property type="nucleotide sequence ID" value="NZ_JACSYB010000003.1"/>
</dbReference>
<reference evidence="1" key="1">
    <citation type="submission" date="2021-08" db="EMBL/GenBank/DDBJ databases">
        <title>Complete genome sequence of Moraxella sp strain PS-22.</title>
        <authorList>
            <person name="Das S.K."/>
        </authorList>
    </citation>
    <scope>NUCLEOTIDE SEQUENCE</scope>
    <source>
        <strain evidence="1">PS-22</strain>
    </source>
</reference>
<protein>
    <submittedName>
        <fullName evidence="1">Uncharacterized protein</fullName>
    </submittedName>
</protein>
<evidence type="ECO:0000313" key="2">
    <source>
        <dbReference type="Proteomes" id="UP001139238"/>
    </source>
</evidence>